<name>A0A4C1WK50_EUMVA</name>
<evidence type="ECO:0000313" key="1">
    <source>
        <dbReference type="EMBL" id="GBP51826.1"/>
    </source>
</evidence>
<organism evidence="1 2">
    <name type="scientific">Eumeta variegata</name>
    <name type="common">Bagworm moth</name>
    <name type="synonym">Eumeta japonica</name>
    <dbReference type="NCBI Taxonomy" id="151549"/>
    <lineage>
        <taxon>Eukaryota</taxon>
        <taxon>Metazoa</taxon>
        <taxon>Ecdysozoa</taxon>
        <taxon>Arthropoda</taxon>
        <taxon>Hexapoda</taxon>
        <taxon>Insecta</taxon>
        <taxon>Pterygota</taxon>
        <taxon>Neoptera</taxon>
        <taxon>Endopterygota</taxon>
        <taxon>Lepidoptera</taxon>
        <taxon>Glossata</taxon>
        <taxon>Ditrysia</taxon>
        <taxon>Tineoidea</taxon>
        <taxon>Psychidae</taxon>
        <taxon>Oiketicinae</taxon>
        <taxon>Eumeta</taxon>
    </lineage>
</organism>
<dbReference type="EMBL" id="BGZK01000590">
    <property type="protein sequence ID" value="GBP51826.1"/>
    <property type="molecule type" value="Genomic_DNA"/>
</dbReference>
<dbReference type="AlphaFoldDB" id="A0A4C1WK50"/>
<keyword evidence="2" id="KW-1185">Reference proteome</keyword>
<dbReference type="Proteomes" id="UP000299102">
    <property type="component" value="Unassembled WGS sequence"/>
</dbReference>
<accession>A0A4C1WK50</accession>
<gene>
    <name evidence="1" type="ORF">EVAR_88530_1</name>
</gene>
<evidence type="ECO:0000313" key="2">
    <source>
        <dbReference type="Proteomes" id="UP000299102"/>
    </source>
</evidence>
<comment type="caution">
    <text evidence="1">The sequence shown here is derived from an EMBL/GenBank/DDBJ whole genome shotgun (WGS) entry which is preliminary data.</text>
</comment>
<protein>
    <submittedName>
        <fullName evidence="1">Uncharacterized protein</fullName>
    </submittedName>
</protein>
<proteinExistence type="predicted"/>
<reference evidence="1 2" key="1">
    <citation type="journal article" date="2019" name="Commun. Biol.">
        <title>The bagworm genome reveals a unique fibroin gene that provides high tensile strength.</title>
        <authorList>
            <person name="Kono N."/>
            <person name="Nakamura H."/>
            <person name="Ohtoshi R."/>
            <person name="Tomita M."/>
            <person name="Numata K."/>
            <person name="Arakawa K."/>
        </authorList>
    </citation>
    <scope>NUCLEOTIDE SEQUENCE [LARGE SCALE GENOMIC DNA]</scope>
</reference>
<sequence length="79" mass="8445">MIDDRGADIEVSQVKNDNDVARAIASVSSHRSHQRGTPAALANSRVLPASASVLTYGSFVRVILAVTTCDGSPKFLYRL</sequence>